<dbReference type="SUPFAM" id="SSF54373">
    <property type="entry name" value="FAD-linked reductases, C-terminal domain"/>
    <property type="match status" value="1"/>
</dbReference>
<protein>
    <submittedName>
        <fullName evidence="10">GMC family oxidoreductase N-terminal domain-containing protein</fullName>
    </submittedName>
</protein>
<evidence type="ECO:0000313" key="9">
    <source>
        <dbReference type="EMBL" id="MCX4151539.1"/>
    </source>
</evidence>
<dbReference type="Proteomes" id="UP001209412">
    <property type="component" value="Unassembled WGS sequence"/>
</dbReference>
<dbReference type="Pfam" id="PF00732">
    <property type="entry name" value="GMC_oxred_N"/>
    <property type="match status" value="1"/>
</dbReference>
<evidence type="ECO:0000313" key="10">
    <source>
        <dbReference type="EMBL" id="MDQ6413352.1"/>
    </source>
</evidence>
<dbReference type="GO" id="GO:0016614">
    <property type="term" value="F:oxidoreductase activity, acting on CH-OH group of donors"/>
    <property type="evidence" value="ECO:0007669"/>
    <property type="project" value="InterPro"/>
</dbReference>
<feature type="binding site" evidence="5">
    <location>
        <position position="132"/>
    </location>
    <ligand>
        <name>FAD</name>
        <dbReference type="ChEBI" id="CHEBI:57692"/>
    </ligand>
</feature>
<sequence length="602" mass="64421">MKFRQRGPVRAEGSDIWDKIDEQRQIFDGSCGPCSDLTNFPMSGKSMRRSVNYDYVVVGAGAAGCVLANRLSADPAVSVLLVESGGPDRNPILRIPALTALAFSLRQYTSHNQTEPIPELGGRKVGWLEGRVLGGSSAVNGMVYVRGHSSFYNQWRDQGCVGWGFEDVLPLFRRIESHAQGAGSSWHGLKGPMHLERARSSLPICDAFLRAMADDGLPLVDDLNANPEEGFGYYDVNISQGRRCSASAAYLAPAQRRANLVVKLHTRARRIRFENGRAAAVELETREGTETVRAQQEIIICAGAVNTPHLLMLSGIGPADQLRSANIPVVVDAPEVGQNFTNHPTIRLTYSASEPVTARKYATPGGMLGALGQYIAHRDGFLGEAVIPVGGFLRSGPGTDAAADLQVSLIPALLPHSASKLSDLMPKEHGFTVSVALGTPESRGSVTLAPGDPGSRPKIFGGYLTVPGDLSRLTSGLRRVRNIMRGRAMAPLVASELMPGVKVPDDQQDLETFTRTNLASNSHPAGTCRMGSDPRSVVDPCLRVRGVEALRVADASIMPSLPNGNPQAAVLMIGEKAAELIAAANASLSRSAVRQMKEFKHA</sequence>
<evidence type="ECO:0000256" key="2">
    <source>
        <dbReference type="ARBA" id="ARBA00010790"/>
    </source>
</evidence>
<evidence type="ECO:0000313" key="12">
    <source>
        <dbReference type="Proteomes" id="UP001242288"/>
    </source>
</evidence>
<evidence type="ECO:0000259" key="8">
    <source>
        <dbReference type="PROSITE" id="PS00624"/>
    </source>
</evidence>
<dbReference type="GO" id="GO:0050660">
    <property type="term" value="F:flavin adenine dinucleotide binding"/>
    <property type="evidence" value="ECO:0007669"/>
    <property type="project" value="InterPro"/>
</dbReference>
<evidence type="ECO:0000259" key="7">
    <source>
        <dbReference type="PROSITE" id="PS00623"/>
    </source>
</evidence>
<evidence type="ECO:0000313" key="11">
    <source>
        <dbReference type="Proteomes" id="UP001209412"/>
    </source>
</evidence>
<name>A0AAP5BMJ3_9BURK</name>
<keyword evidence="11" id="KW-1185">Reference proteome</keyword>
<evidence type="ECO:0000256" key="1">
    <source>
        <dbReference type="ARBA" id="ARBA00001974"/>
    </source>
</evidence>
<dbReference type="EMBL" id="JAMXWF010000057">
    <property type="protein sequence ID" value="MDQ6413352.1"/>
    <property type="molecule type" value="Genomic_DNA"/>
</dbReference>
<dbReference type="PROSITE" id="PS00624">
    <property type="entry name" value="GMC_OXRED_2"/>
    <property type="match status" value="1"/>
</dbReference>
<comment type="cofactor">
    <cofactor evidence="1 5">
        <name>FAD</name>
        <dbReference type="ChEBI" id="CHEBI:57692"/>
    </cofactor>
</comment>
<dbReference type="PANTHER" id="PTHR11552">
    <property type="entry name" value="GLUCOSE-METHANOL-CHOLINE GMC OXIDOREDUCTASE"/>
    <property type="match status" value="1"/>
</dbReference>
<dbReference type="Gene3D" id="3.50.50.60">
    <property type="entry name" value="FAD/NAD(P)-binding domain"/>
    <property type="match status" value="1"/>
</dbReference>
<accession>A0AAP5BMJ3</accession>
<dbReference type="Gene3D" id="3.30.560.10">
    <property type="entry name" value="Glucose Oxidase, domain 3"/>
    <property type="match status" value="1"/>
</dbReference>
<dbReference type="PIRSF" id="PIRSF000137">
    <property type="entry name" value="Alcohol_oxidase"/>
    <property type="match status" value="1"/>
</dbReference>
<evidence type="ECO:0000256" key="4">
    <source>
        <dbReference type="ARBA" id="ARBA00022827"/>
    </source>
</evidence>
<evidence type="ECO:0000256" key="3">
    <source>
        <dbReference type="ARBA" id="ARBA00022630"/>
    </source>
</evidence>
<dbReference type="InterPro" id="IPR007867">
    <property type="entry name" value="GMC_OxRtase_C"/>
</dbReference>
<comment type="caution">
    <text evidence="10">The sequence shown here is derived from an EMBL/GenBank/DDBJ whole genome shotgun (WGS) entry which is preliminary data.</text>
</comment>
<dbReference type="RefSeq" id="WP_266261761.1">
    <property type="nucleotide sequence ID" value="NZ_JAMXWF010000057.1"/>
</dbReference>
<feature type="domain" description="Glucose-methanol-choline oxidoreductase N-terminal" evidence="8">
    <location>
        <begin position="303"/>
        <end position="317"/>
    </location>
</feature>
<feature type="binding site" evidence="5">
    <location>
        <begin position="566"/>
        <end position="567"/>
    </location>
    <ligand>
        <name>FAD</name>
        <dbReference type="ChEBI" id="CHEBI:57692"/>
    </ligand>
</feature>
<dbReference type="InterPro" id="IPR012132">
    <property type="entry name" value="GMC_OxRdtase"/>
</dbReference>
<dbReference type="AlphaFoldDB" id="A0AAP5BMJ3"/>
<reference evidence="10" key="1">
    <citation type="submission" date="2022-06" db="EMBL/GenBank/DDBJ databases">
        <title>PHB producers.</title>
        <authorList>
            <person name="Besaury L."/>
        </authorList>
    </citation>
    <scope>NUCLEOTIDE SEQUENCE</scope>
    <source>
        <strain evidence="10 11">SEWS6</strain>
    </source>
</reference>
<feature type="domain" description="Glucose-methanol-choline oxidoreductase N-terminal" evidence="7">
    <location>
        <begin position="130"/>
        <end position="153"/>
    </location>
</feature>
<dbReference type="SUPFAM" id="SSF51905">
    <property type="entry name" value="FAD/NAD(P)-binding domain"/>
    <property type="match status" value="1"/>
</dbReference>
<dbReference type="EMBL" id="JAPKHW010000057">
    <property type="protein sequence ID" value="MCX4151539.1"/>
    <property type="molecule type" value="Genomic_DNA"/>
</dbReference>
<keyword evidence="4 5" id="KW-0274">FAD</keyword>
<feature type="binding site" evidence="5">
    <location>
        <begin position="140"/>
        <end position="143"/>
    </location>
    <ligand>
        <name>FAD</name>
        <dbReference type="ChEBI" id="CHEBI:57692"/>
    </ligand>
</feature>
<evidence type="ECO:0000256" key="5">
    <source>
        <dbReference type="PIRSR" id="PIRSR000137-2"/>
    </source>
</evidence>
<dbReference type="PANTHER" id="PTHR11552:SF147">
    <property type="entry name" value="CHOLINE DEHYDROGENASE, MITOCHONDRIAL"/>
    <property type="match status" value="1"/>
</dbReference>
<dbReference type="InterPro" id="IPR036188">
    <property type="entry name" value="FAD/NAD-bd_sf"/>
</dbReference>
<comment type="similarity">
    <text evidence="2 6">Belongs to the GMC oxidoreductase family.</text>
</comment>
<gene>
    <name evidence="10" type="ORF">NIE36_40220</name>
    <name evidence="9" type="ORF">OSB80_40315</name>
</gene>
<dbReference type="PROSITE" id="PS00623">
    <property type="entry name" value="GMC_OXRED_1"/>
    <property type="match status" value="1"/>
</dbReference>
<keyword evidence="3 6" id="KW-0285">Flavoprotein</keyword>
<dbReference type="Proteomes" id="UP001242288">
    <property type="component" value="Unassembled WGS sequence"/>
</dbReference>
<dbReference type="Pfam" id="PF05199">
    <property type="entry name" value="GMC_oxred_C"/>
    <property type="match status" value="1"/>
</dbReference>
<proteinExistence type="inferred from homology"/>
<dbReference type="InterPro" id="IPR000172">
    <property type="entry name" value="GMC_OxRdtase_N"/>
</dbReference>
<organism evidence="10 12">
    <name type="scientific">Paraburkholderia madseniana</name>
    <dbReference type="NCBI Taxonomy" id="2599607"/>
    <lineage>
        <taxon>Bacteria</taxon>
        <taxon>Pseudomonadati</taxon>
        <taxon>Pseudomonadota</taxon>
        <taxon>Betaproteobacteria</taxon>
        <taxon>Burkholderiales</taxon>
        <taxon>Burkholderiaceae</taxon>
        <taxon>Paraburkholderia</taxon>
    </lineage>
</organism>
<evidence type="ECO:0000256" key="6">
    <source>
        <dbReference type="RuleBase" id="RU003968"/>
    </source>
</evidence>